<dbReference type="EC" id="3.1.26.4" evidence="11"/>
<keyword evidence="14" id="KW-1185">Reference proteome</keyword>
<dbReference type="AntiFam" id="ANF00137">
    <property type="entry name" value="Shadow ORF (opposite dnaQ)"/>
</dbReference>
<dbReference type="PANTHER" id="PTHR10642:SF26">
    <property type="entry name" value="RIBONUCLEASE H1"/>
    <property type="match status" value="1"/>
</dbReference>
<evidence type="ECO:0000256" key="2">
    <source>
        <dbReference type="ARBA" id="ARBA00004496"/>
    </source>
</evidence>
<evidence type="ECO:0000256" key="11">
    <source>
        <dbReference type="HAMAP-Rule" id="MF_00042"/>
    </source>
</evidence>
<evidence type="ECO:0000256" key="6">
    <source>
        <dbReference type="ARBA" id="ARBA00022722"/>
    </source>
</evidence>
<keyword evidence="10 11" id="KW-0460">Magnesium</keyword>
<accession>A0A4R3YH67</accession>
<keyword evidence="8 11" id="KW-0255">Endonuclease</keyword>
<comment type="catalytic activity">
    <reaction evidence="1 11">
        <text>Endonucleolytic cleavage to 5'-phosphomonoester.</text>
        <dbReference type="EC" id="3.1.26.4"/>
    </reaction>
</comment>
<keyword evidence="9 11" id="KW-0378">Hydrolase</keyword>
<evidence type="ECO:0000256" key="4">
    <source>
        <dbReference type="ARBA" id="ARBA00011245"/>
    </source>
</evidence>
<evidence type="ECO:0000256" key="7">
    <source>
        <dbReference type="ARBA" id="ARBA00022723"/>
    </source>
</evidence>
<dbReference type="Proteomes" id="UP000295719">
    <property type="component" value="Unassembled WGS sequence"/>
</dbReference>
<comment type="subcellular location">
    <subcellularLocation>
        <location evidence="2 11">Cytoplasm</location>
    </subcellularLocation>
</comment>
<comment type="cofactor">
    <cofactor evidence="11">
        <name>Mg(2+)</name>
        <dbReference type="ChEBI" id="CHEBI:18420"/>
    </cofactor>
    <text evidence="11">Binds 1 Mg(2+) ion per subunit. May bind a second metal ion at a regulatory site, or after substrate binding.</text>
</comment>
<dbReference type="GO" id="GO:0005737">
    <property type="term" value="C:cytoplasm"/>
    <property type="evidence" value="ECO:0007669"/>
    <property type="project" value="UniProtKB-SubCell"/>
</dbReference>
<organism evidence="13 14">
    <name type="scientific">Biostraticola tofi</name>
    <dbReference type="NCBI Taxonomy" id="466109"/>
    <lineage>
        <taxon>Bacteria</taxon>
        <taxon>Pseudomonadati</taxon>
        <taxon>Pseudomonadota</taxon>
        <taxon>Gammaproteobacteria</taxon>
        <taxon>Enterobacterales</taxon>
        <taxon>Bruguierivoracaceae</taxon>
        <taxon>Biostraticola</taxon>
    </lineage>
</organism>
<keyword evidence="7 11" id="KW-0479">Metal-binding</keyword>
<dbReference type="HAMAP" id="MF_00042">
    <property type="entry name" value="RNase_H"/>
    <property type="match status" value="1"/>
</dbReference>
<dbReference type="Pfam" id="PF00075">
    <property type="entry name" value="RNase_H"/>
    <property type="match status" value="1"/>
</dbReference>
<keyword evidence="5 11" id="KW-0963">Cytoplasm</keyword>
<feature type="domain" description="RNase H type-1" evidence="12">
    <location>
        <begin position="246"/>
        <end position="387"/>
    </location>
</feature>
<dbReference type="GO" id="GO:0004523">
    <property type="term" value="F:RNA-DNA hybrid ribonuclease activity"/>
    <property type="evidence" value="ECO:0007669"/>
    <property type="project" value="UniProtKB-UniRule"/>
</dbReference>
<gene>
    <name evidence="11" type="primary">rnhA</name>
    <name evidence="13" type="ORF">EDC52_1166</name>
</gene>
<name>A0A4R3YH67_9GAMM</name>
<evidence type="ECO:0000313" key="13">
    <source>
        <dbReference type="EMBL" id="TCV91546.1"/>
    </source>
</evidence>
<dbReference type="NCBIfam" id="NF001236">
    <property type="entry name" value="PRK00203.1"/>
    <property type="match status" value="1"/>
</dbReference>
<dbReference type="InterPro" id="IPR012337">
    <property type="entry name" value="RNaseH-like_sf"/>
</dbReference>
<comment type="subunit">
    <text evidence="4 11">Monomer.</text>
</comment>
<dbReference type="CDD" id="cd09278">
    <property type="entry name" value="RNase_HI_prokaryote_like"/>
    <property type="match status" value="1"/>
</dbReference>
<evidence type="ECO:0000256" key="1">
    <source>
        <dbReference type="ARBA" id="ARBA00000077"/>
    </source>
</evidence>
<dbReference type="InterPro" id="IPR002156">
    <property type="entry name" value="RNaseH_domain"/>
</dbReference>
<dbReference type="InterPro" id="IPR050092">
    <property type="entry name" value="RNase_H"/>
</dbReference>
<dbReference type="AlphaFoldDB" id="A0A4R3YH67"/>
<evidence type="ECO:0000256" key="9">
    <source>
        <dbReference type="ARBA" id="ARBA00022801"/>
    </source>
</evidence>
<feature type="binding site" evidence="11">
    <location>
        <position position="255"/>
    </location>
    <ligand>
        <name>Mg(2+)</name>
        <dbReference type="ChEBI" id="CHEBI:18420"/>
        <label>2</label>
    </ligand>
</feature>
<dbReference type="EMBL" id="SMCR01000016">
    <property type="protein sequence ID" value="TCV91546.1"/>
    <property type="molecule type" value="Genomic_DNA"/>
</dbReference>
<dbReference type="GO" id="GO:0000287">
    <property type="term" value="F:magnesium ion binding"/>
    <property type="evidence" value="ECO:0007669"/>
    <property type="project" value="UniProtKB-UniRule"/>
</dbReference>
<comment type="similarity">
    <text evidence="3 11">Belongs to the RNase H family.</text>
</comment>
<feature type="binding site" evidence="11">
    <location>
        <position position="293"/>
    </location>
    <ligand>
        <name>Mg(2+)</name>
        <dbReference type="ChEBI" id="CHEBI:18420"/>
        <label>1</label>
    </ligand>
</feature>
<dbReference type="PANTHER" id="PTHR10642">
    <property type="entry name" value="RIBONUCLEASE H1"/>
    <property type="match status" value="1"/>
</dbReference>
<sequence length="400" mass="45004">MSCHFIDTCIYYRQTRPAPLNALDRLPAGIIPIAPLALHRETHRCLAPGHRQENLGQNFRIEQCAVQSAFGIIDKITITQRVQAVSFAREQFARHDQAVCYATDGIGFTQATIKLAKLVVHKADIKGGVVNHQFRTTDKFQEFIGYLCKVRFIRQEFIADAVDVIGFRVNQPVRFKVDMKMTAGQPAVDHLDSTDFNDPVTLIVNPEFIHTRGFGIENNLSCNSGAHHGVLCQTWLFKHKGSLPEMQKQVVIFTDGSCLGNPGPGGYGAILRYKDIEKEFSAGYYLTTNNRMELMAAIVALEALKGPCEVVLSTDSQYVRQGITQWIHNWKKRGWRTADKKPVKNVDLWQRLDTAIQGHQLRWDWVKGHAGHPENERCDVLAKAAATHPASEDTGYQPEK</sequence>
<dbReference type="Gene3D" id="3.30.420.10">
    <property type="entry name" value="Ribonuclease H-like superfamily/Ribonuclease H"/>
    <property type="match status" value="1"/>
</dbReference>
<protein>
    <recommendedName>
        <fullName evidence="11">Ribonuclease H</fullName>
        <shortName evidence="11">RNase H</shortName>
        <ecNumber evidence="11">3.1.26.4</ecNumber>
    </recommendedName>
</protein>
<comment type="caution">
    <text evidence="13">The sequence shown here is derived from an EMBL/GenBank/DDBJ whole genome shotgun (WGS) entry which is preliminary data.</text>
</comment>
<dbReference type="FunFam" id="3.30.420.10:FF:000008">
    <property type="entry name" value="Ribonuclease H"/>
    <property type="match status" value="1"/>
</dbReference>
<dbReference type="GO" id="GO:0003676">
    <property type="term" value="F:nucleic acid binding"/>
    <property type="evidence" value="ECO:0007669"/>
    <property type="project" value="InterPro"/>
</dbReference>
<feature type="binding site" evidence="11">
    <location>
        <position position="315"/>
    </location>
    <ligand>
        <name>Mg(2+)</name>
        <dbReference type="ChEBI" id="CHEBI:18420"/>
        <label>1</label>
    </ligand>
</feature>
<dbReference type="InterPro" id="IPR022892">
    <property type="entry name" value="RNaseHI"/>
</dbReference>
<feature type="binding site" evidence="11">
    <location>
        <position position="255"/>
    </location>
    <ligand>
        <name>Mg(2+)</name>
        <dbReference type="ChEBI" id="CHEBI:18420"/>
        <label>1</label>
    </ligand>
</feature>
<evidence type="ECO:0000259" key="12">
    <source>
        <dbReference type="PROSITE" id="PS50879"/>
    </source>
</evidence>
<dbReference type="SUPFAM" id="SSF53098">
    <property type="entry name" value="Ribonuclease H-like"/>
    <property type="match status" value="1"/>
</dbReference>
<proteinExistence type="inferred from homology"/>
<dbReference type="PROSITE" id="PS50879">
    <property type="entry name" value="RNASE_H_1"/>
    <property type="match status" value="1"/>
</dbReference>
<dbReference type="InterPro" id="IPR036397">
    <property type="entry name" value="RNaseH_sf"/>
</dbReference>
<evidence type="ECO:0000256" key="8">
    <source>
        <dbReference type="ARBA" id="ARBA00022759"/>
    </source>
</evidence>
<evidence type="ECO:0000256" key="10">
    <source>
        <dbReference type="ARBA" id="ARBA00022842"/>
    </source>
</evidence>
<evidence type="ECO:0000313" key="14">
    <source>
        <dbReference type="Proteomes" id="UP000295719"/>
    </source>
</evidence>
<feature type="binding site" evidence="11">
    <location>
        <position position="379"/>
    </location>
    <ligand>
        <name>Mg(2+)</name>
        <dbReference type="ChEBI" id="CHEBI:18420"/>
        <label>2</label>
    </ligand>
</feature>
<reference evidence="13 14" key="1">
    <citation type="submission" date="2019-03" db="EMBL/GenBank/DDBJ databases">
        <title>Genomic Encyclopedia of Type Strains, Phase IV (KMG-IV): sequencing the most valuable type-strain genomes for metagenomic binning, comparative biology and taxonomic classification.</title>
        <authorList>
            <person name="Goeker M."/>
        </authorList>
    </citation>
    <scope>NUCLEOTIDE SEQUENCE [LARGE SCALE GENOMIC DNA]</scope>
    <source>
        <strain evidence="13 14">DSM 19580</strain>
    </source>
</reference>
<evidence type="ECO:0000256" key="5">
    <source>
        <dbReference type="ARBA" id="ARBA00022490"/>
    </source>
</evidence>
<comment type="function">
    <text evidence="11">Endonuclease that specifically degrades the RNA of RNA-DNA hybrids.</text>
</comment>
<keyword evidence="6 11" id="KW-0540">Nuclease</keyword>
<dbReference type="GO" id="GO:0043137">
    <property type="term" value="P:DNA replication, removal of RNA primer"/>
    <property type="evidence" value="ECO:0007669"/>
    <property type="project" value="TreeGrafter"/>
</dbReference>
<evidence type="ECO:0000256" key="3">
    <source>
        <dbReference type="ARBA" id="ARBA00005300"/>
    </source>
</evidence>